<dbReference type="Proteomes" id="UP000784294">
    <property type="component" value="Unassembled WGS sequence"/>
</dbReference>
<comment type="caution">
    <text evidence="2">The sequence shown here is derived from an EMBL/GenBank/DDBJ whole genome shotgun (WGS) entry which is preliminary data.</text>
</comment>
<accession>A0A3S5A2P5</accession>
<protein>
    <submittedName>
        <fullName evidence="2">Uncharacterized protein</fullName>
    </submittedName>
</protein>
<dbReference type="EMBL" id="CAAALY010017744">
    <property type="protein sequence ID" value="VEL13423.1"/>
    <property type="molecule type" value="Genomic_DNA"/>
</dbReference>
<feature type="compositionally biased region" description="Polar residues" evidence="1">
    <location>
        <begin position="497"/>
        <end position="506"/>
    </location>
</feature>
<feature type="region of interest" description="Disordered" evidence="1">
    <location>
        <begin position="403"/>
        <end position="430"/>
    </location>
</feature>
<feature type="compositionally biased region" description="Polar residues" evidence="1">
    <location>
        <begin position="526"/>
        <end position="545"/>
    </location>
</feature>
<evidence type="ECO:0000313" key="3">
    <source>
        <dbReference type="Proteomes" id="UP000784294"/>
    </source>
</evidence>
<sequence length="713" mass="74565">MNMQLENSSSSDIFQTLISTPTETGNTTNSSCSDIDADETGSVQQSSPTTPHPVRCITKGQTVIRLPTTSMHPQPEQEDTNMTFLSQTTVALKASSDSLQTVEPSKFGPKPTVVRSEETSVDSHVASAMPDQAGFTNESSRDTNHSTEAAENRTALLKIKGSLDVGDQALLELVKLIKDKASSEPENATGEESGSRRTQAPDFVTNIVSGKATTTSVTEVGPTSAIAGVVVTVSSNPVPQEASTGLTLTPADAFIGENHTFFTQDPDSLRAALQALEYAYNETGNSSTVSNAMPSTTPKMCSTDNQTTGVPTTCLGNVEVAGAKNDLTQLQNPTLRWTDSSPNPIPPETIVLSGSEGNSSSAALPEYLNASVATTQPMTTEPMTTMSTSVEFRVLKTATNESQSRMVESVLDGQQSGATENEQNINTEQVVETEAVEDSSKLRPSNLSEVFSAQSTGLNDTVVSATVTPDTSEAVASDHPPSMQPDPTASAEADAPTHTSGQTDDSLTMLGDPSAAPSPSDESASNGTISSPSPLSGPEFSSVQVDGQLLITDSAGGSRVQASHRLDEISAPSSPDGQSPVDVSTVGPEPRSSSLTTNHDDGTASSTQDAHFESTSAVANATNSTIPTTLGAYDNNSSATESSSSGVAEATTTQRTKNDPRWASQKPSDSGYTDYSSRLTWGQQQQESQGNQSSSEGEAIETETTRKEDTKLT</sequence>
<feature type="compositionally biased region" description="Polar residues" evidence="1">
    <location>
        <begin position="665"/>
        <end position="681"/>
    </location>
</feature>
<reference evidence="2" key="1">
    <citation type="submission" date="2018-11" db="EMBL/GenBank/DDBJ databases">
        <authorList>
            <consortium name="Pathogen Informatics"/>
        </authorList>
    </citation>
    <scope>NUCLEOTIDE SEQUENCE</scope>
</reference>
<feature type="region of interest" description="Disordered" evidence="1">
    <location>
        <begin position="20"/>
        <end position="55"/>
    </location>
</feature>
<feature type="compositionally biased region" description="Low complexity" evidence="1">
    <location>
        <begin position="637"/>
        <end position="653"/>
    </location>
</feature>
<feature type="compositionally biased region" description="Polar residues" evidence="1">
    <location>
        <begin position="591"/>
        <end position="628"/>
    </location>
</feature>
<proteinExistence type="predicted"/>
<keyword evidence="3" id="KW-1185">Reference proteome</keyword>
<feature type="compositionally biased region" description="Basic and acidic residues" evidence="1">
    <location>
        <begin position="703"/>
        <end position="713"/>
    </location>
</feature>
<feature type="compositionally biased region" description="Low complexity" evidence="1">
    <location>
        <begin position="512"/>
        <end position="525"/>
    </location>
</feature>
<feature type="non-terminal residue" evidence="2">
    <location>
        <position position="713"/>
    </location>
</feature>
<feature type="region of interest" description="Disordered" evidence="1">
    <location>
        <begin position="472"/>
        <end position="713"/>
    </location>
</feature>
<organism evidence="2 3">
    <name type="scientific">Protopolystoma xenopodis</name>
    <dbReference type="NCBI Taxonomy" id="117903"/>
    <lineage>
        <taxon>Eukaryota</taxon>
        <taxon>Metazoa</taxon>
        <taxon>Spiralia</taxon>
        <taxon>Lophotrochozoa</taxon>
        <taxon>Platyhelminthes</taxon>
        <taxon>Monogenea</taxon>
        <taxon>Polyopisthocotylea</taxon>
        <taxon>Polystomatidea</taxon>
        <taxon>Polystomatidae</taxon>
        <taxon>Protopolystoma</taxon>
    </lineage>
</organism>
<dbReference type="AlphaFoldDB" id="A0A3S5A2P5"/>
<evidence type="ECO:0000313" key="2">
    <source>
        <dbReference type="EMBL" id="VEL13423.1"/>
    </source>
</evidence>
<feature type="compositionally biased region" description="Low complexity" evidence="1">
    <location>
        <begin position="682"/>
        <end position="697"/>
    </location>
</feature>
<feature type="region of interest" description="Disordered" evidence="1">
    <location>
        <begin position="96"/>
        <end position="117"/>
    </location>
</feature>
<evidence type="ECO:0000256" key="1">
    <source>
        <dbReference type="SAM" id="MobiDB-lite"/>
    </source>
</evidence>
<name>A0A3S5A2P5_9PLAT</name>
<gene>
    <name evidence="2" type="ORF">PXEA_LOCUS6863</name>
</gene>
<feature type="compositionally biased region" description="Polar residues" evidence="1">
    <location>
        <begin position="20"/>
        <end position="33"/>
    </location>
</feature>